<dbReference type="InterPro" id="IPR035965">
    <property type="entry name" value="PAS-like_dom_sf"/>
</dbReference>
<dbReference type="SMART" id="SM00086">
    <property type="entry name" value="PAC"/>
    <property type="match status" value="1"/>
</dbReference>
<dbReference type="InterPro" id="IPR052155">
    <property type="entry name" value="Biofilm_reg_signaling"/>
</dbReference>
<evidence type="ECO:0000259" key="2">
    <source>
        <dbReference type="PROSITE" id="PS50112"/>
    </source>
</evidence>
<dbReference type="RefSeq" id="WP_144088212.1">
    <property type="nucleotide sequence ID" value="NZ_VMHE01000005.1"/>
</dbReference>
<feature type="domain" description="PAS" evidence="2">
    <location>
        <begin position="138"/>
        <end position="208"/>
    </location>
</feature>
<evidence type="ECO:0000256" key="1">
    <source>
        <dbReference type="SAM" id="Coils"/>
    </source>
</evidence>
<dbReference type="InterPro" id="IPR000700">
    <property type="entry name" value="PAS-assoc_C"/>
</dbReference>
<evidence type="ECO:0000259" key="4">
    <source>
        <dbReference type="PROSITE" id="PS50887"/>
    </source>
</evidence>
<keyword evidence="1" id="KW-0175">Coiled coil</keyword>
<feature type="coiled-coil region" evidence="1">
    <location>
        <begin position="245"/>
        <end position="272"/>
    </location>
</feature>
<dbReference type="GO" id="GO:0006355">
    <property type="term" value="P:regulation of DNA-templated transcription"/>
    <property type="evidence" value="ECO:0007669"/>
    <property type="project" value="InterPro"/>
</dbReference>
<comment type="caution">
    <text evidence="5">The sequence shown here is derived from an EMBL/GenBank/DDBJ whole genome shotgun (WGS) entry which is preliminary data.</text>
</comment>
<dbReference type="InterPro" id="IPR029787">
    <property type="entry name" value="Nucleotide_cyclase"/>
</dbReference>
<dbReference type="InterPro" id="IPR001610">
    <property type="entry name" value="PAC"/>
</dbReference>
<dbReference type="SMART" id="SM00091">
    <property type="entry name" value="PAS"/>
    <property type="match status" value="3"/>
</dbReference>
<organism evidence="5 6">
    <name type="scientific">Allobacillus salarius</name>
    <dbReference type="NCBI Taxonomy" id="1955272"/>
    <lineage>
        <taxon>Bacteria</taxon>
        <taxon>Bacillati</taxon>
        <taxon>Bacillota</taxon>
        <taxon>Bacilli</taxon>
        <taxon>Bacillales</taxon>
        <taxon>Bacillaceae</taxon>
        <taxon>Allobacillus</taxon>
    </lineage>
</organism>
<dbReference type="InterPro" id="IPR013767">
    <property type="entry name" value="PAS_fold"/>
</dbReference>
<dbReference type="InterPro" id="IPR000014">
    <property type="entry name" value="PAS"/>
</dbReference>
<dbReference type="PROSITE" id="PS50887">
    <property type="entry name" value="GGDEF"/>
    <property type="match status" value="1"/>
</dbReference>
<dbReference type="SMART" id="SM00267">
    <property type="entry name" value="GGDEF"/>
    <property type="match status" value="1"/>
</dbReference>
<dbReference type="SUPFAM" id="SSF55785">
    <property type="entry name" value="PYP-like sensor domain (PAS domain)"/>
    <property type="match status" value="3"/>
</dbReference>
<feature type="domain" description="PAC" evidence="3">
    <location>
        <begin position="210"/>
        <end position="261"/>
    </location>
</feature>
<feature type="domain" description="PAC" evidence="3">
    <location>
        <begin position="335"/>
        <end position="387"/>
    </location>
</feature>
<dbReference type="OrthoDB" id="9759607at2"/>
<dbReference type="Proteomes" id="UP000316425">
    <property type="component" value="Unassembled WGS sequence"/>
</dbReference>
<dbReference type="SUPFAM" id="SSF55073">
    <property type="entry name" value="Nucleotide cyclase"/>
    <property type="match status" value="1"/>
</dbReference>
<dbReference type="Gene3D" id="3.30.450.20">
    <property type="entry name" value="PAS domain"/>
    <property type="match status" value="2"/>
</dbReference>
<gene>
    <name evidence="5" type="ORF">FPQ13_04905</name>
</gene>
<dbReference type="PANTHER" id="PTHR44757">
    <property type="entry name" value="DIGUANYLATE CYCLASE DGCP"/>
    <property type="match status" value="1"/>
</dbReference>
<feature type="domain" description="PAS" evidence="2">
    <location>
        <begin position="262"/>
        <end position="332"/>
    </location>
</feature>
<protein>
    <submittedName>
        <fullName evidence="5">Sensor domain-containing diguanylate cyclase</fullName>
    </submittedName>
</protein>
<keyword evidence="6" id="KW-1185">Reference proteome</keyword>
<evidence type="ECO:0000313" key="6">
    <source>
        <dbReference type="Proteomes" id="UP000316425"/>
    </source>
</evidence>
<dbReference type="InterPro" id="IPR043128">
    <property type="entry name" value="Rev_trsase/Diguanyl_cyclase"/>
</dbReference>
<dbReference type="PANTHER" id="PTHR44757:SF2">
    <property type="entry name" value="BIOFILM ARCHITECTURE MAINTENANCE PROTEIN MBAA"/>
    <property type="match status" value="1"/>
</dbReference>
<dbReference type="Pfam" id="PF13188">
    <property type="entry name" value="PAS_8"/>
    <property type="match status" value="1"/>
</dbReference>
<sequence>MDQTKLLQDLFFDGIQDAMIIIRVGDQEDYYYEMINHKAYELTGLSEENLGEQLTEKVPGISRVFVLDKFDEIVHTKQSYSFTMGFPQPNKDTIALHVTLRPIELQDSNFILVHARQMDYKGPAESQYWLDDQNLELSRQRYRSLFENNEDAIFSLDLDGNFLEVNKAFEVLSGYRKCELIGNAAFQYIERKLQQILKKHFIQTIRGNAQVFELTVPVKSTVKKELHVTMTPLVIEEGIVGIYVIMKDVSEQRKAERELKESEERFRMIAESSHDLITLLDHDGNILYASPSYEFILGIHPDEYVGQSLLYNIHEEDKNKIISEFIRSINENVPITLEFKQRHTEKGWLWFELQGKPIFDVSGGFLHMVVVTREISERKKYEEKLRTLAYQDPLTNLPNRRYFQDRLSERLAEARRQDHSNFAVIMVDMDNLKELNDQYGHDFGDEALRVFSRRILNSLRSDDQVARLGGDEFIILLSHVKSKKDCVDVVKRLHNNIRKPIKIKGVTLTLTASMGLTMPKTLTFTEEEMIKQADKALYQAKQSGKNTYEVLLTADEEI</sequence>
<dbReference type="CDD" id="cd00130">
    <property type="entry name" value="PAS"/>
    <property type="match status" value="2"/>
</dbReference>
<reference evidence="5 6" key="1">
    <citation type="submission" date="2019-07" db="EMBL/GenBank/DDBJ databases">
        <title>Allobacillus sp. nov. SKP isolated from shrimp paste of Euphausiacea.</title>
        <authorList>
            <person name="Kanchanasin P."/>
            <person name="Tanasupawat S."/>
            <person name="Shi W."/>
            <person name="Wu L."/>
            <person name="Ma J."/>
        </authorList>
    </citation>
    <scope>NUCLEOTIDE SEQUENCE [LARGE SCALE GENOMIC DNA]</scope>
    <source>
        <strain evidence="5 6">SKP4-8</strain>
    </source>
</reference>
<dbReference type="NCBIfam" id="TIGR00229">
    <property type="entry name" value="sensory_box"/>
    <property type="match status" value="2"/>
</dbReference>
<dbReference type="PROSITE" id="PS50113">
    <property type="entry name" value="PAC"/>
    <property type="match status" value="2"/>
</dbReference>
<dbReference type="Pfam" id="PF00990">
    <property type="entry name" value="GGDEF"/>
    <property type="match status" value="1"/>
</dbReference>
<dbReference type="Pfam" id="PF00989">
    <property type="entry name" value="PAS"/>
    <property type="match status" value="2"/>
</dbReference>
<evidence type="ECO:0000313" key="5">
    <source>
        <dbReference type="EMBL" id="TSJ66213.1"/>
    </source>
</evidence>
<accession>A0A556PPA6</accession>
<dbReference type="PROSITE" id="PS50112">
    <property type="entry name" value="PAS"/>
    <property type="match status" value="2"/>
</dbReference>
<dbReference type="InterPro" id="IPR000160">
    <property type="entry name" value="GGDEF_dom"/>
</dbReference>
<dbReference type="NCBIfam" id="TIGR00254">
    <property type="entry name" value="GGDEF"/>
    <property type="match status" value="1"/>
</dbReference>
<dbReference type="FunFam" id="3.30.70.270:FF:000001">
    <property type="entry name" value="Diguanylate cyclase domain protein"/>
    <property type="match status" value="1"/>
</dbReference>
<evidence type="ECO:0000259" key="3">
    <source>
        <dbReference type="PROSITE" id="PS50113"/>
    </source>
</evidence>
<proteinExistence type="predicted"/>
<dbReference type="EMBL" id="VMHE01000005">
    <property type="protein sequence ID" value="TSJ66213.1"/>
    <property type="molecule type" value="Genomic_DNA"/>
</dbReference>
<dbReference type="Gene3D" id="3.30.70.270">
    <property type="match status" value="1"/>
</dbReference>
<feature type="domain" description="GGDEF" evidence="4">
    <location>
        <begin position="420"/>
        <end position="553"/>
    </location>
</feature>
<dbReference type="CDD" id="cd01949">
    <property type="entry name" value="GGDEF"/>
    <property type="match status" value="1"/>
</dbReference>
<dbReference type="AlphaFoldDB" id="A0A556PPA6"/>
<name>A0A556PPA6_9BACI</name>